<sequence>MSEERGSGKRLQQNKIVFFYIVVILGLSFFVLLSTGTIPFELPSVKTGLVHSSPDLTATKIQTLCSLEKYETIVLHSIALESGEFKRFAKEDLSGDILQTAKNLCYRIDASRKVEKTKISDVEWEYRYFAGILFDSNQAFRIRYFDSDWRFVFSILR</sequence>
<accession>A0A0G0HWN3</accession>
<dbReference type="AlphaFoldDB" id="A0A0G0HWN3"/>
<gene>
    <name evidence="2" type="ORF">US67_C0050G0007</name>
</gene>
<reference evidence="2 3" key="1">
    <citation type="journal article" date="2015" name="Nature">
        <title>rRNA introns, odd ribosomes, and small enigmatic genomes across a large radiation of phyla.</title>
        <authorList>
            <person name="Brown C.T."/>
            <person name="Hug L.A."/>
            <person name="Thomas B.C."/>
            <person name="Sharon I."/>
            <person name="Castelle C.J."/>
            <person name="Singh A."/>
            <person name="Wilkins M.J."/>
            <person name="Williams K.H."/>
            <person name="Banfield J.F."/>
        </authorList>
    </citation>
    <scope>NUCLEOTIDE SEQUENCE [LARGE SCALE GENOMIC DNA]</scope>
</reference>
<organism evidence="2 3">
    <name type="scientific">Candidatus Woesebacteria bacterium GW2011_GWD1_38_10</name>
    <dbReference type="NCBI Taxonomy" id="1618592"/>
    <lineage>
        <taxon>Bacteria</taxon>
        <taxon>Candidatus Woeseibacteriota</taxon>
    </lineage>
</organism>
<evidence type="ECO:0000313" key="3">
    <source>
        <dbReference type="Proteomes" id="UP000034366"/>
    </source>
</evidence>
<dbReference type="Proteomes" id="UP000034366">
    <property type="component" value="Unassembled WGS sequence"/>
</dbReference>
<feature type="transmembrane region" description="Helical" evidence="1">
    <location>
        <begin position="16"/>
        <end position="36"/>
    </location>
</feature>
<evidence type="ECO:0000256" key="1">
    <source>
        <dbReference type="SAM" id="Phobius"/>
    </source>
</evidence>
<comment type="caution">
    <text evidence="2">The sequence shown here is derived from an EMBL/GenBank/DDBJ whole genome shotgun (WGS) entry which is preliminary data.</text>
</comment>
<keyword evidence="1" id="KW-0812">Transmembrane</keyword>
<keyword evidence="1" id="KW-0472">Membrane</keyword>
<evidence type="ECO:0000313" key="2">
    <source>
        <dbReference type="EMBL" id="KKQ47568.1"/>
    </source>
</evidence>
<keyword evidence="1" id="KW-1133">Transmembrane helix</keyword>
<protein>
    <submittedName>
        <fullName evidence="2">Uncharacterized protein</fullName>
    </submittedName>
</protein>
<name>A0A0G0HWN3_9BACT</name>
<proteinExistence type="predicted"/>
<dbReference type="EMBL" id="LBTW01000050">
    <property type="protein sequence ID" value="KKQ47568.1"/>
    <property type="molecule type" value="Genomic_DNA"/>
</dbReference>